<keyword evidence="1" id="KW-0812">Transmembrane</keyword>
<feature type="transmembrane region" description="Helical" evidence="1">
    <location>
        <begin position="145"/>
        <end position="166"/>
    </location>
</feature>
<evidence type="ECO:0000256" key="1">
    <source>
        <dbReference type="SAM" id="Phobius"/>
    </source>
</evidence>
<dbReference type="Proteomes" id="UP000029554">
    <property type="component" value="Unassembled WGS sequence"/>
</dbReference>
<evidence type="ECO:0000313" key="4">
    <source>
        <dbReference type="Proteomes" id="UP000029554"/>
    </source>
</evidence>
<name>A0A095SR67_9FLAO</name>
<protein>
    <recommendedName>
        <fullName evidence="5">Oxygen tolerance</fullName>
    </recommendedName>
</protein>
<evidence type="ECO:0000313" key="3">
    <source>
        <dbReference type="EMBL" id="KGD67067.1"/>
    </source>
</evidence>
<sequence length="543" mass="62267">MKFKLYILFFLLTTSLFAQKVTTSIDSTKKKIGAEFKLTIKTSVNKTDKVVFPKSKSFGALEVIESYKIDTIKSNDKIELIKKYGLTQFDSGKYTIPRIPIIINGKTAYSDSLKVEVSNVKVDTLKQKMFDVKDIAPAESVSNGWWKYLLGILVLIGLGFLGYYLFKKFYKKQEKVEEIIYTSPIEKATSLLQQLEKKELWQKGEVKSYYSELTDIARNYIEEEIHIPAMESTTSELIVSLRNVAKNKKLKLSKETLENLEKVLMQADLVKFAKVKPLDFEIEEDKKRITSTIVTIHKAIPEVVEEKDELDAWNEQQKEKARLKKLKKEQQKKFMYAGGLVVALLISTLLYFIATRGFVDVKDTILRNPSKILLENEWIKSDYGNPGVIVETPEVLRRMDPKKALSKDAFAILKEMQMFSFGSLYEPLYVEVSTLKYKKETNVNFDTVLEGITKNWEKIGAQNILFKQEDFNTGKGVTGARAYGSMTVVDKENDESEKMYYEILLFKQDGGLQQIIVSHRDGDQYGDAILQRIIKSAELKQAQ</sequence>
<feature type="chain" id="PRO_5001917915" description="Oxygen tolerance" evidence="2">
    <location>
        <begin position="21"/>
        <end position="543"/>
    </location>
</feature>
<dbReference type="AlphaFoldDB" id="A0A095SR67"/>
<keyword evidence="1" id="KW-0472">Membrane</keyword>
<proteinExistence type="predicted"/>
<dbReference type="STRING" id="1453498.LG45_12630"/>
<comment type="caution">
    <text evidence="3">The sequence shown here is derived from an EMBL/GenBank/DDBJ whole genome shotgun (WGS) entry which is preliminary data.</text>
</comment>
<accession>A0A095SR67</accession>
<dbReference type="EMBL" id="JRHH01000005">
    <property type="protein sequence ID" value="KGD67067.1"/>
    <property type="molecule type" value="Genomic_DNA"/>
</dbReference>
<dbReference type="RefSeq" id="WP_035127579.1">
    <property type="nucleotide sequence ID" value="NZ_JRHH01000005.1"/>
</dbReference>
<organism evidence="3 4">
    <name type="scientific">Flavobacterium aquatile LMG 4008 = ATCC 11947</name>
    <dbReference type="NCBI Taxonomy" id="1453498"/>
    <lineage>
        <taxon>Bacteria</taxon>
        <taxon>Pseudomonadati</taxon>
        <taxon>Bacteroidota</taxon>
        <taxon>Flavobacteriia</taxon>
        <taxon>Flavobacteriales</taxon>
        <taxon>Flavobacteriaceae</taxon>
        <taxon>Flavobacterium</taxon>
    </lineage>
</organism>
<gene>
    <name evidence="3" type="ORF">LG45_12630</name>
</gene>
<feature type="transmembrane region" description="Helical" evidence="1">
    <location>
        <begin position="334"/>
        <end position="354"/>
    </location>
</feature>
<evidence type="ECO:0008006" key="5">
    <source>
        <dbReference type="Google" id="ProtNLM"/>
    </source>
</evidence>
<keyword evidence="1" id="KW-1133">Transmembrane helix</keyword>
<keyword evidence="4" id="KW-1185">Reference proteome</keyword>
<reference evidence="3 4" key="1">
    <citation type="submission" date="2014-09" db="EMBL/GenBank/DDBJ databases">
        <title>Whole Genome Shotgun of Flavobacterium aquatile LMG 4008.</title>
        <authorList>
            <person name="Gale A.N."/>
            <person name="Pipes S.E."/>
            <person name="Newman J.D."/>
        </authorList>
    </citation>
    <scope>NUCLEOTIDE SEQUENCE [LARGE SCALE GENOMIC DNA]</scope>
    <source>
        <strain evidence="3 4">LMG 4008</strain>
    </source>
</reference>
<evidence type="ECO:0000256" key="2">
    <source>
        <dbReference type="SAM" id="SignalP"/>
    </source>
</evidence>
<keyword evidence="2" id="KW-0732">Signal</keyword>
<dbReference type="OrthoDB" id="9807384at2"/>
<dbReference type="eggNOG" id="COG3088">
    <property type="taxonomic scope" value="Bacteria"/>
</dbReference>
<feature type="signal peptide" evidence="2">
    <location>
        <begin position="1"/>
        <end position="20"/>
    </location>
</feature>